<dbReference type="Gene3D" id="3.40.50.300">
    <property type="entry name" value="P-loop containing nucleotide triphosphate hydrolases"/>
    <property type="match status" value="1"/>
</dbReference>
<dbReference type="GO" id="GO:0005634">
    <property type="term" value="C:nucleus"/>
    <property type="evidence" value="ECO:0007669"/>
    <property type="project" value="TreeGrafter"/>
</dbReference>
<dbReference type="GO" id="GO:0006270">
    <property type="term" value="P:DNA replication initiation"/>
    <property type="evidence" value="ECO:0007669"/>
    <property type="project" value="TreeGrafter"/>
</dbReference>
<reference evidence="4 5" key="1">
    <citation type="submission" date="2014-04" db="EMBL/GenBank/DDBJ databases">
        <title>Comparative Genomics of Cryptosporidium Species.</title>
        <authorList>
            <person name="Silva J.C."/>
            <person name="Su Q."/>
            <person name="Chalmers R."/>
            <person name="Chibucos M.C."/>
            <person name="Elwin K."/>
            <person name="Godinez A."/>
            <person name="Guo F."/>
            <person name="Huynh K."/>
            <person name="Orvis J."/>
            <person name="Ott S."/>
            <person name="Sadzewicz L."/>
            <person name="Sengamalay N."/>
            <person name="Shetty A."/>
            <person name="Sun M."/>
            <person name="Tallon L."/>
            <person name="Xiao L."/>
            <person name="Zhang H."/>
            <person name="Fraser C.M."/>
            <person name="Zhu G."/>
            <person name="Kissinger J."/>
            <person name="Widmer G."/>
        </authorList>
    </citation>
    <scope>NUCLEOTIDE SEQUENCE [LARGE SCALE GENOMIC DNA]</scope>
    <source>
        <strain evidence="4 5">UKMEL1</strain>
    </source>
</reference>
<keyword evidence="5" id="KW-1185">Reference proteome</keyword>
<dbReference type="SMART" id="SM00382">
    <property type="entry name" value="AAA"/>
    <property type="match status" value="1"/>
</dbReference>
<dbReference type="PANTHER" id="PTHR10763">
    <property type="entry name" value="CELL DIVISION CONTROL PROTEIN 6-RELATED"/>
    <property type="match status" value="1"/>
</dbReference>
<dbReference type="VEuPathDB" id="CryptoDB:CmeUKMEL1_04210"/>
<dbReference type="InterPro" id="IPR050311">
    <property type="entry name" value="ORC1/CDC6"/>
</dbReference>
<dbReference type="InterPro" id="IPR003959">
    <property type="entry name" value="ATPase_AAA_core"/>
</dbReference>
<dbReference type="CDD" id="cd00009">
    <property type="entry name" value="AAA"/>
    <property type="match status" value="1"/>
</dbReference>
<gene>
    <name evidence="4" type="ORF">CmeUKMEL1_04210</name>
</gene>
<evidence type="ECO:0000313" key="5">
    <source>
        <dbReference type="Proteomes" id="UP000236928"/>
    </source>
</evidence>
<feature type="region of interest" description="Disordered" evidence="2">
    <location>
        <begin position="1"/>
        <end position="20"/>
    </location>
</feature>
<dbReference type="Pfam" id="PF00004">
    <property type="entry name" value="AAA"/>
    <property type="match status" value="1"/>
</dbReference>
<dbReference type="GO" id="GO:0016887">
    <property type="term" value="F:ATP hydrolysis activity"/>
    <property type="evidence" value="ECO:0007669"/>
    <property type="project" value="InterPro"/>
</dbReference>
<organism evidence="4 5">
    <name type="scientific">Cryptosporidium meleagridis</name>
    <dbReference type="NCBI Taxonomy" id="93969"/>
    <lineage>
        <taxon>Eukaryota</taxon>
        <taxon>Sar</taxon>
        <taxon>Alveolata</taxon>
        <taxon>Apicomplexa</taxon>
        <taxon>Conoidasida</taxon>
        <taxon>Coccidia</taxon>
        <taxon>Eucoccidiorida</taxon>
        <taxon>Eimeriorina</taxon>
        <taxon>Cryptosporidiidae</taxon>
        <taxon>Cryptosporidium</taxon>
    </lineage>
</organism>
<sequence>MSTKKKRCRFHDDSGDEEASRNLGFEDDYVLDEFYAKKVLKSLKSEPPSNWEFLGRENEFKEISEYIRNCILCNVSGIIYISGSPGTGKTCTINRILNILENDSSKLGFVKPSSYKIVRTNASKVVSYFNKNSSLPNGISFFLHLLNLMKFQTRIIEEFKRISRNEGFQESVMYFMKQISNKRAKFIVFIDEIDLAWGNRNHGDAVFELFKATINFPNSGFVLIVASNTVHIGNEIVKKIGVNLKDKGRIKLMVFSPYSHNTLKDIVLQRIERSSNFKNDSLLNKAGIELCVRKVASIYGDCRRTLDACYLTLGKFVFERQSQIQREIIATDESEDSNSIQFEDLSNVSTRESSPKFNRSPLDPHEVNNLHRLRTRSMPANISVPIASFQNVIGRIHQTNQGRSNLIKTLPLHQQYVIMGVILAIIDEQNQIKESNNSLKGEKDGFLASELTNSRVSICHSKKKYQQICAELMTPPEEYKDMLDALESNNVISVSIGARATKKSSSFHRGAIKANGNKESKIELMFPVENVINALVSLPKLGPIFSSLLPYE</sequence>
<feature type="domain" description="AAA+ ATPase" evidence="3">
    <location>
        <begin position="75"/>
        <end position="246"/>
    </location>
</feature>
<evidence type="ECO:0000259" key="3">
    <source>
        <dbReference type="SMART" id="SM00382"/>
    </source>
</evidence>
<proteinExistence type="predicted"/>
<accession>A0A2P4YYA9</accession>
<dbReference type="Gene3D" id="1.10.8.60">
    <property type="match status" value="1"/>
</dbReference>
<dbReference type="PANTHER" id="PTHR10763:SF26">
    <property type="entry name" value="CELL DIVISION CONTROL PROTEIN 6 HOMOLOG"/>
    <property type="match status" value="1"/>
</dbReference>
<evidence type="ECO:0000256" key="1">
    <source>
        <dbReference type="ARBA" id="ARBA00022705"/>
    </source>
</evidence>
<dbReference type="Proteomes" id="UP000236928">
    <property type="component" value="Unassembled WGS sequence"/>
</dbReference>
<protein>
    <submittedName>
        <fullName evidence="4">ATPase family associated with various cellular activities (AAA) family protein</fullName>
    </submittedName>
</protein>
<dbReference type="GO" id="GO:0005524">
    <property type="term" value="F:ATP binding"/>
    <property type="evidence" value="ECO:0007669"/>
    <property type="project" value="InterPro"/>
</dbReference>
<comment type="caution">
    <text evidence="4">The sequence shown here is derived from an EMBL/GenBank/DDBJ whole genome shotgun (WGS) entry which is preliminary data.</text>
</comment>
<evidence type="ECO:0000313" key="4">
    <source>
        <dbReference type="EMBL" id="POM82801.1"/>
    </source>
</evidence>
<dbReference type="OrthoDB" id="1926878at2759"/>
<dbReference type="InterPro" id="IPR003593">
    <property type="entry name" value="AAA+_ATPase"/>
</dbReference>
<keyword evidence="1" id="KW-0235">DNA replication</keyword>
<dbReference type="InterPro" id="IPR027417">
    <property type="entry name" value="P-loop_NTPase"/>
</dbReference>
<dbReference type="GO" id="GO:0033314">
    <property type="term" value="P:mitotic DNA replication checkpoint signaling"/>
    <property type="evidence" value="ECO:0007669"/>
    <property type="project" value="TreeGrafter"/>
</dbReference>
<dbReference type="EMBL" id="JIBK01000006">
    <property type="protein sequence ID" value="POM82801.1"/>
    <property type="molecule type" value="Genomic_DNA"/>
</dbReference>
<name>A0A2P4YYA9_9CRYT</name>
<dbReference type="AlphaFoldDB" id="A0A2P4YYA9"/>
<dbReference type="SUPFAM" id="SSF52540">
    <property type="entry name" value="P-loop containing nucleoside triphosphate hydrolases"/>
    <property type="match status" value="1"/>
</dbReference>
<evidence type="ECO:0000256" key="2">
    <source>
        <dbReference type="SAM" id="MobiDB-lite"/>
    </source>
</evidence>
<dbReference type="GO" id="GO:0003688">
    <property type="term" value="F:DNA replication origin binding"/>
    <property type="evidence" value="ECO:0007669"/>
    <property type="project" value="TreeGrafter"/>
</dbReference>